<sequence>MANIAVNSLIDTLAVTEAMDMKKTTACATEKTRVDSIGWASLGAGFPLASLRCVDAVVNQHVLHGFPFSCAADESRHSSAATNIGPVTAPTAAPAMSALDSDLIGVDADVEPGPVGCAAMDIWEAECLWNKRGHIGAIEALLGLVEGSAARLIVEDRT</sequence>
<accession>A0A8H6AAG8</accession>
<gene>
    <name evidence="1" type="ORF">ETB97_008520</name>
</gene>
<dbReference type="Proteomes" id="UP000541154">
    <property type="component" value="Unassembled WGS sequence"/>
</dbReference>
<evidence type="ECO:0000313" key="1">
    <source>
        <dbReference type="EMBL" id="KAF5864114.1"/>
    </source>
</evidence>
<protein>
    <submittedName>
        <fullName evidence="1">Uncharacterized protein</fullName>
    </submittedName>
</protein>
<name>A0A8H6AAG8_PETAA</name>
<keyword evidence="2" id="KW-1185">Reference proteome</keyword>
<proteinExistence type="predicted"/>
<dbReference type="AlphaFoldDB" id="A0A8H6AAG8"/>
<comment type="caution">
    <text evidence="1">The sequence shown here is derived from an EMBL/GenBank/DDBJ whole genome shotgun (WGS) entry which is preliminary data.</text>
</comment>
<reference evidence="1 2" key="1">
    <citation type="submission" date="2019-04" db="EMBL/GenBank/DDBJ databases">
        <title>Aspergillus burnettii sp. nov., novel species from soil in southeast Queensland.</title>
        <authorList>
            <person name="Gilchrist C.L.M."/>
            <person name="Pitt J.I."/>
            <person name="Lange L."/>
            <person name="Lacey H.J."/>
            <person name="Vuong D."/>
            <person name="Midgley D.J."/>
            <person name="Greenfield P."/>
            <person name="Bradbury M."/>
            <person name="Lacey E."/>
            <person name="Busk P.K."/>
            <person name="Pilgaard B."/>
            <person name="Chooi Y.H."/>
            <person name="Piggott A.M."/>
        </authorList>
    </citation>
    <scope>NUCLEOTIDE SEQUENCE [LARGE SCALE GENOMIC DNA]</scope>
    <source>
        <strain evidence="1 2">FRR 5400</strain>
    </source>
</reference>
<organism evidence="1 2">
    <name type="scientific">Petromyces alliaceus</name>
    <name type="common">Aspergillus alliaceus</name>
    <dbReference type="NCBI Taxonomy" id="209559"/>
    <lineage>
        <taxon>Eukaryota</taxon>
        <taxon>Fungi</taxon>
        <taxon>Dikarya</taxon>
        <taxon>Ascomycota</taxon>
        <taxon>Pezizomycotina</taxon>
        <taxon>Eurotiomycetes</taxon>
        <taxon>Eurotiomycetidae</taxon>
        <taxon>Eurotiales</taxon>
        <taxon>Aspergillaceae</taxon>
        <taxon>Aspergillus</taxon>
        <taxon>Aspergillus subgen. Circumdati</taxon>
    </lineage>
</organism>
<dbReference type="EMBL" id="SPNV01000039">
    <property type="protein sequence ID" value="KAF5864114.1"/>
    <property type="molecule type" value="Genomic_DNA"/>
</dbReference>
<evidence type="ECO:0000313" key="2">
    <source>
        <dbReference type="Proteomes" id="UP000541154"/>
    </source>
</evidence>